<dbReference type="OrthoDB" id="93990at2759"/>
<evidence type="ECO:0000313" key="3">
    <source>
        <dbReference type="Proteomes" id="UP000663882"/>
    </source>
</evidence>
<reference evidence="1" key="1">
    <citation type="submission" date="2021-02" db="EMBL/GenBank/DDBJ databases">
        <authorList>
            <person name="Nowell W R."/>
        </authorList>
    </citation>
    <scope>NUCLEOTIDE SEQUENCE</scope>
</reference>
<dbReference type="EMBL" id="CAJNOO010000658">
    <property type="protein sequence ID" value="CAF1003563.1"/>
    <property type="molecule type" value="Genomic_DNA"/>
</dbReference>
<proteinExistence type="predicted"/>
<organism evidence="1 3">
    <name type="scientific">Rotaria sordida</name>
    <dbReference type="NCBI Taxonomy" id="392033"/>
    <lineage>
        <taxon>Eukaryota</taxon>
        <taxon>Metazoa</taxon>
        <taxon>Spiralia</taxon>
        <taxon>Gnathifera</taxon>
        <taxon>Rotifera</taxon>
        <taxon>Eurotatoria</taxon>
        <taxon>Bdelloidea</taxon>
        <taxon>Philodinida</taxon>
        <taxon>Philodinidae</taxon>
        <taxon>Rotaria</taxon>
    </lineage>
</organism>
<dbReference type="AlphaFoldDB" id="A0A814H0W9"/>
<accession>A0A814H0W9</accession>
<dbReference type="EMBL" id="CAJOAX010005548">
    <property type="protein sequence ID" value="CAF3952064.1"/>
    <property type="molecule type" value="Genomic_DNA"/>
</dbReference>
<evidence type="ECO:0000313" key="2">
    <source>
        <dbReference type="EMBL" id="CAF3952064.1"/>
    </source>
</evidence>
<evidence type="ECO:0000313" key="1">
    <source>
        <dbReference type="EMBL" id="CAF1003563.1"/>
    </source>
</evidence>
<dbReference type="Proteomes" id="UP000663823">
    <property type="component" value="Unassembled WGS sequence"/>
</dbReference>
<name>A0A814H0W9_9BILA</name>
<protein>
    <submittedName>
        <fullName evidence="1">Uncharacterized protein</fullName>
    </submittedName>
</protein>
<gene>
    <name evidence="2" type="ORF">OTI717_LOCUS26438</name>
    <name evidence="1" type="ORF">RFH988_LOCUS14306</name>
</gene>
<sequence>MNTNESIQNVIDNCLRNASDQMVARLPNFKYIKRNIQRQRQQNDLTKLPLDKNFNIIPASLTTTLKNEKFLQFDSGLGDHRLLIFASINQLRILEGTEEILIDGTFKVTPIIFTQLYTVHGVYRNNIFPLVFAVPADKQQQTYQ</sequence>
<comment type="caution">
    <text evidence="1">The sequence shown here is derived from an EMBL/GenBank/DDBJ whole genome shotgun (WGS) entry which is preliminary data.</text>
</comment>
<dbReference type="Proteomes" id="UP000663882">
    <property type="component" value="Unassembled WGS sequence"/>
</dbReference>